<dbReference type="InParanoid" id="Q01SA2"/>
<dbReference type="STRING" id="234267.Acid_6546"/>
<accession>Q01SA2</accession>
<reference evidence="1" key="1">
    <citation type="submission" date="2006-10" db="EMBL/GenBank/DDBJ databases">
        <title>Complete sequence of Solibacter usitatus Ellin6076.</title>
        <authorList>
            <consortium name="US DOE Joint Genome Institute"/>
            <person name="Copeland A."/>
            <person name="Lucas S."/>
            <person name="Lapidus A."/>
            <person name="Barry K."/>
            <person name="Detter J.C."/>
            <person name="Glavina del Rio T."/>
            <person name="Hammon N."/>
            <person name="Israni S."/>
            <person name="Dalin E."/>
            <person name="Tice H."/>
            <person name="Pitluck S."/>
            <person name="Thompson L.S."/>
            <person name="Brettin T."/>
            <person name="Bruce D."/>
            <person name="Han C."/>
            <person name="Tapia R."/>
            <person name="Gilna P."/>
            <person name="Schmutz J."/>
            <person name="Larimer F."/>
            <person name="Land M."/>
            <person name="Hauser L."/>
            <person name="Kyrpides N."/>
            <person name="Mikhailova N."/>
            <person name="Janssen P.H."/>
            <person name="Kuske C.R."/>
            <person name="Richardson P."/>
        </authorList>
    </citation>
    <scope>NUCLEOTIDE SEQUENCE</scope>
    <source>
        <strain evidence="1">Ellin6076</strain>
    </source>
</reference>
<dbReference type="Pfam" id="PF20461">
    <property type="entry name" value="DUF6714"/>
    <property type="match status" value="1"/>
</dbReference>
<dbReference type="HOGENOM" id="CLU_1712354_0_0_0"/>
<dbReference type="InterPro" id="IPR046560">
    <property type="entry name" value="DUF6714"/>
</dbReference>
<proteinExistence type="predicted"/>
<dbReference type="AlphaFoldDB" id="Q01SA2"/>
<gene>
    <name evidence="1" type="ordered locus">Acid_6546</name>
</gene>
<evidence type="ECO:0000313" key="1">
    <source>
        <dbReference type="EMBL" id="ABJ87468.1"/>
    </source>
</evidence>
<organism evidence="1">
    <name type="scientific">Solibacter usitatus (strain Ellin6076)</name>
    <dbReference type="NCBI Taxonomy" id="234267"/>
    <lineage>
        <taxon>Bacteria</taxon>
        <taxon>Pseudomonadati</taxon>
        <taxon>Acidobacteriota</taxon>
        <taxon>Terriglobia</taxon>
        <taxon>Bryobacterales</taxon>
        <taxon>Solibacteraceae</taxon>
        <taxon>Candidatus Solibacter</taxon>
    </lineage>
</organism>
<dbReference type="eggNOG" id="ENOG503361I">
    <property type="taxonomic scope" value="Bacteria"/>
</dbReference>
<protein>
    <submittedName>
        <fullName evidence="1">Uncharacterized protein</fullName>
    </submittedName>
</protein>
<dbReference type="EMBL" id="CP000473">
    <property type="protein sequence ID" value="ABJ87468.1"/>
    <property type="molecule type" value="Genomic_DNA"/>
</dbReference>
<dbReference type="KEGG" id="sus:Acid_6546"/>
<name>Q01SA2_SOLUE</name>
<sequence>MQSDSQILEAVQQAFMGCIRPAHFTNYNHCDECEEHDEILRSRDVRTLTMKDVWNIRWDPICFISAEGFAYYFPALARLALAEPTEQGWYGSQLLFHLSCEGRGERMSACTPEQRRAVVLYLRHLVETRFEIAERYLCDEDLLQTVASWSGDANAGTDANV</sequence>